<evidence type="ECO:0000256" key="7">
    <source>
        <dbReference type="ARBA" id="ARBA00023242"/>
    </source>
</evidence>
<evidence type="ECO:0000256" key="3">
    <source>
        <dbReference type="ARBA" id="ARBA00022723"/>
    </source>
</evidence>
<feature type="compositionally biased region" description="Low complexity" evidence="10">
    <location>
        <begin position="286"/>
        <end position="300"/>
    </location>
</feature>
<dbReference type="CDD" id="cd15532">
    <property type="entry name" value="PHD2_CHD_II"/>
    <property type="match status" value="1"/>
</dbReference>
<keyword evidence="3" id="KW-0479">Metal-binding</keyword>
<dbReference type="GO" id="GO:0003714">
    <property type="term" value="F:transcription corepressor activity"/>
    <property type="evidence" value="ECO:0007669"/>
    <property type="project" value="InterPro"/>
</dbReference>
<keyword evidence="5" id="KW-0862">Zinc</keyword>
<reference evidence="12 13" key="1">
    <citation type="journal article" date="2017" name="Genome Biol.">
        <title>New reference genome sequences of hot pepper reveal the massive evolution of plant disease-resistance genes by retroduplication.</title>
        <authorList>
            <person name="Kim S."/>
            <person name="Park J."/>
            <person name="Yeom S.I."/>
            <person name="Kim Y.M."/>
            <person name="Seo E."/>
            <person name="Kim K.T."/>
            <person name="Kim M.S."/>
            <person name="Lee J.M."/>
            <person name="Cheong K."/>
            <person name="Shin H.S."/>
            <person name="Kim S.B."/>
            <person name="Han K."/>
            <person name="Lee J."/>
            <person name="Park M."/>
            <person name="Lee H.A."/>
            <person name="Lee H.Y."/>
            <person name="Lee Y."/>
            <person name="Oh S."/>
            <person name="Lee J.H."/>
            <person name="Choi E."/>
            <person name="Choi E."/>
            <person name="Lee S.E."/>
            <person name="Jeon J."/>
            <person name="Kim H."/>
            <person name="Choi G."/>
            <person name="Song H."/>
            <person name="Lee J."/>
            <person name="Lee S.C."/>
            <person name="Kwon J.K."/>
            <person name="Lee H.Y."/>
            <person name="Koo N."/>
            <person name="Hong Y."/>
            <person name="Kim R.W."/>
            <person name="Kang W.H."/>
            <person name="Huh J.H."/>
            <person name="Kang B.C."/>
            <person name="Yang T.J."/>
            <person name="Lee Y.H."/>
            <person name="Bennetzen J.L."/>
            <person name="Choi D."/>
        </authorList>
    </citation>
    <scope>NUCLEOTIDE SEQUENCE [LARGE SCALE GENOMIC DNA]</scope>
    <source>
        <strain evidence="13">cv. PBC81</strain>
    </source>
</reference>
<comment type="similarity">
    <text evidence="2">Belongs to the universal ribosomal protein uL18 family.</text>
</comment>
<proteinExistence type="inferred from homology"/>
<dbReference type="SUPFAM" id="SSF53137">
    <property type="entry name" value="Translational machinery components"/>
    <property type="match status" value="1"/>
</dbReference>
<dbReference type="InterPro" id="IPR056511">
    <property type="entry name" value="IDM1_C"/>
</dbReference>
<organism evidence="12 13">
    <name type="scientific">Capsicum baccatum</name>
    <name type="common">Peruvian pepper</name>
    <dbReference type="NCBI Taxonomy" id="33114"/>
    <lineage>
        <taxon>Eukaryota</taxon>
        <taxon>Viridiplantae</taxon>
        <taxon>Streptophyta</taxon>
        <taxon>Embryophyta</taxon>
        <taxon>Tracheophyta</taxon>
        <taxon>Spermatophyta</taxon>
        <taxon>Magnoliopsida</taxon>
        <taxon>eudicotyledons</taxon>
        <taxon>Gunneridae</taxon>
        <taxon>Pentapetalae</taxon>
        <taxon>asterids</taxon>
        <taxon>lamiids</taxon>
        <taxon>Solanales</taxon>
        <taxon>Solanaceae</taxon>
        <taxon>Solanoideae</taxon>
        <taxon>Capsiceae</taxon>
        <taxon>Capsicum</taxon>
    </lineage>
</organism>
<dbReference type="Proteomes" id="UP000224567">
    <property type="component" value="Unassembled WGS sequence"/>
</dbReference>
<evidence type="ECO:0000259" key="11">
    <source>
        <dbReference type="PROSITE" id="PS50016"/>
    </source>
</evidence>
<feature type="compositionally biased region" description="Polar residues" evidence="10">
    <location>
        <begin position="443"/>
        <end position="455"/>
    </location>
</feature>
<keyword evidence="4 9" id="KW-0863">Zinc-finger</keyword>
<dbReference type="Pfam" id="PF23209">
    <property type="entry name" value="IDM1_C"/>
    <property type="match status" value="1"/>
</dbReference>
<dbReference type="InterPro" id="IPR032308">
    <property type="entry name" value="TDBD"/>
</dbReference>
<keyword evidence="8" id="KW-0687">Ribonucleoprotein</keyword>
<protein>
    <recommendedName>
        <fullName evidence="11">PHD-type domain-containing protein</fullName>
    </recommendedName>
</protein>
<feature type="domain" description="PHD-type" evidence="11">
    <location>
        <begin position="658"/>
        <end position="703"/>
    </location>
</feature>
<dbReference type="GO" id="GO:0006412">
    <property type="term" value="P:translation"/>
    <property type="evidence" value="ECO:0007669"/>
    <property type="project" value="InterPro"/>
</dbReference>
<dbReference type="PANTHER" id="PTHR46309">
    <property type="entry name" value="PHD FINGER PROTEIN 12"/>
    <property type="match status" value="1"/>
</dbReference>
<dbReference type="PANTHER" id="PTHR46309:SF1">
    <property type="entry name" value="PHD FINGER PROTEIN 12"/>
    <property type="match status" value="1"/>
</dbReference>
<dbReference type="GO" id="GO:0008270">
    <property type="term" value="F:zinc ion binding"/>
    <property type="evidence" value="ECO:0007669"/>
    <property type="project" value="UniProtKB-KW"/>
</dbReference>
<evidence type="ECO:0000256" key="4">
    <source>
        <dbReference type="ARBA" id="ARBA00022771"/>
    </source>
</evidence>
<dbReference type="InterPro" id="IPR042163">
    <property type="entry name" value="PHF12"/>
</dbReference>
<feature type="compositionally biased region" description="Basic and acidic residues" evidence="10">
    <location>
        <begin position="1235"/>
        <end position="1244"/>
    </location>
</feature>
<feature type="compositionally biased region" description="Basic and acidic residues" evidence="10">
    <location>
        <begin position="1209"/>
        <end position="1225"/>
    </location>
</feature>
<dbReference type="GO" id="GO:0005634">
    <property type="term" value="C:nucleus"/>
    <property type="evidence" value="ECO:0007669"/>
    <property type="project" value="UniProtKB-SubCell"/>
</dbReference>
<dbReference type="InterPro" id="IPR005484">
    <property type="entry name" value="Ribosomal_uL18_bac/plant/anim"/>
</dbReference>
<dbReference type="Gene3D" id="3.30.40.10">
    <property type="entry name" value="Zinc/RING finger domain, C3HC4 (zinc finger)"/>
    <property type="match status" value="1"/>
</dbReference>
<dbReference type="PROSITE" id="PS50016">
    <property type="entry name" value="ZF_PHD_2"/>
    <property type="match status" value="1"/>
</dbReference>
<keyword evidence="6" id="KW-0689">Ribosomal protein</keyword>
<evidence type="ECO:0000256" key="5">
    <source>
        <dbReference type="ARBA" id="ARBA00022833"/>
    </source>
</evidence>
<dbReference type="STRING" id="33114.A0A2G2WW66"/>
<evidence type="ECO:0000313" key="12">
    <source>
        <dbReference type="EMBL" id="PHT49506.1"/>
    </source>
</evidence>
<dbReference type="GO" id="GO:0005840">
    <property type="term" value="C:ribosome"/>
    <property type="evidence" value="ECO:0007669"/>
    <property type="project" value="UniProtKB-KW"/>
</dbReference>
<dbReference type="Pfam" id="PF16135">
    <property type="entry name" value="TDBD"/>
    <property type="match status" value="1"/>
</dbReference>
<sequence>MKMEDSVRSGGGVLKKKSSSGCLIIRKKDDRLGSIGGGISSSRPKFVMNEYELSDEISESIQRKNGRDFSNGSVLYGKSSVRDGEFGRNVNLTDLNKYEECDLKMQLNGYGEERYNMVERRGGSREFGSGSRSLMGEKRRVAYMDSSSSFSGSRTKGDGNGLKRRCGLFEDEIHVPISLPREDSRESIRVQGKNGVLKIMVNKKKKLDSMPKEYDPIETESRKGSWSADVVKRNLLACPSFYSGPKLPEKQPLSIQTEGNELKPEKPLLGKSTHLAASEKDETDTSLKLAPPSLQPASPATRVLKEESRFLVSEDVTPAKRKDGKVNRGGSTEKQQLRERIRGMLIEAGWIIDYRPRKNREYLDAVYINPSGTAYWSIIKAYEAFQKRSEVVSGKSKPDGSSCSFPPISDDLINKLTRQTRKKIEKEMKKKIKDDGKRKDPKQTSVRESVLGTGSDQHEKKFDSYMKKKDKLLQGKLLASDQESGDNSSDNSLNVRRLTQDMAGKVSAGVASNSIHGKKFKLIGRCTLLARHSDKGENSDSDRYVPYTGKRTLLSWLIDTGTLKLRQKIQYVNRKRTTVKLEGWITQDGVHCGCCSKILPVSRFELHAGSKRHQPFQNIFLESGASLIECLVDAWNQQKESDRQDFYNIDIDGDDGEDDACGICGDGGDLICCDGCPSTFHQSCLGIQILPPGLWHCPNCTCKFCGAASRNHAEDSERTVNEFLSCSLCDKKYHRSCSLEMNALPAISNNPSATFCGQKCQELYDHLQNILGVKHELEGGFSWSLIQRTDLESDTSRHLFPQRVECNSKLAVSLAVMDECFVPIVDRRSRINIIHNVLYNIGSNFSRLNFRGFYTAILEKGDDIISAASIRIRGTQLAEMPFIGTRNIYRQQGMCRRLFYAIETVLSTLKVEKLIIPAISEHLHTWAKVFGFDELEESNKQELKSINLLVFPGTDMLQKKIPKKDVQEACELQQSHPLSPVLVEKTDQESSIRRDGHLHDGVCTNTVENPDDRFGSPASAVQLSDSTVVRAQGGGCESDTQISSKEVTKNFAESATKWMLSSLPSSTSDDNQGWLKDEASKTTTRACQENEFFVEDSKPRCLGVFHLSPLYTDNKDSLKDCRIELVDNETWSVSSGLAEAWRGKTNVASKGSPSFSQVAEIDDGANCYDDDDPDFDDIEDMRIHGNLFYKLDKDSKEYEEYKFDFHRRNKNKDNGNDCPKEKEKASNVSASGVEKSLKGVDEKKQRKKEKSSYQPEFSVDRSVLADTDELQDFQLKRSRVPTFNQLTAPYHEPFCLDIFVSKGSVSASIIHRATSKVVAVAHSISKDMKFDLGSTKNRATCSAVGKVLAQRALADDIHNVVYMPRTGEKLEGKLEIVLQSVINNGINVKVKIKQRKIKKHGFHRPTS</sequence>
<dbReference type="Pfam" id="PF00628">
    <property type="entry name" value="PHD"/>
    <property type="match status" value="1"/>
</dbReference>
<evidence type="ECO:0000256" key="8">
    <source>
        <dbReference type="ARBA" id="ARBA00023274"/>
    </source>
</evidence>
<dbReference type="GO" id="GO:0006357">
    <property type="term" value="P:regulation of transcription by RNA polymerase II"/>
    <property type="evidence" value="ECO:0007669"/>
    <property type="project" value="TreeGrafter"/>
</dbReference>
<dbReference type="SUPFAM" id="SSF57903">
    <property type="entry name" value="FYVE/PHD zinc finger"/>
    <property type="match status" value="1"/>
</dbReference>
<dbReference type="InterPro" id="IPR054292">
    <property type="entry name" value="DUF7028"/>
</dbReference>
<comment type="caution">
    <text evidence="12">The sequence shown here is derived from an EMBL/GenBank/DDBJ whole genome shotgun (WGS) entry which is preliminary data.</text>
</comment>
<evidence type="ECO:0000256" key="1">
    <source>
        <dbReference type="ARBA" id="ARBA00004123"/>
    </source>
</evidence>
<dbReference type="EMBL" id="MLFT02000004">
    <property type="protein sequence ID" value="PHT49506.1"/>
    <property type="molecule type" value="Genomic_DNA"/>
</dbReference>
<dbReference type="OrthoDB" id="429143at2759"/>
<comment type="subcellular location">
    <subcellularLocation>
        <location evidence="1">Nucleus</location>
    </subcellularLocation>
</comment>
<keyword evidence="7" id="KW-0539">Nucleus</keyword>
<evidence type="ECO:0000256" key="2">
    <source>
        <dbReference type="ARBA" id="ARBA00007116"/>
    </source>
</evidence>
<feature type="region of interest" description="Disordered" evidence="10">
    <location>
        <begin position="277"/>
        <end position="301"/>
    </location>
</feature>
<dbReference type="SMART" id="SM00249">
    <property type="entry name" value="PHD"/>
    <property type="match status" value="2"/>
</dbReference>
<dbReference type="GO" id="GO:1990904">
    <property type="term" value="C:ribonucleoprotein complex"/>
    <property type="evidence" value="ECO:0007669"/>
    <property type="project" value="UniProtKB-KW"/>
</dbReference>
<reference evidence="13" key="2">
    <citation type="journal article" date="2017" name="J. Anim. Genet.">
        <title>Multiple reference genome sequences of hot pepper reveal the massive evolution of plant disease resistance genes by retroduplication.</title>
        <authorList>
            <person name="Kim S."/>
            <person name="Park J."/>
            <person name="Yeom S.-I."/>
            <person name="Kim Y.-M."/>
            <person name="Seo E."/>
            <person name="Kim K.-T."/>
            <person name="Kim M.-S."/>
            <person name="Lee J.M."/>
            <person name="Cheong K."/>
            <person name="Shin H.-S."/>
            <person name="Kim S.-B."/>
            <person name="Han K."/>
            <person name="Lee J."/>
            <person name="Park M."/>
            <person name="Lee H.-A."/>
            <person name="Lee H.-Y."/>
            <person name="Lee Y."/>
            <person name="Oh S."/>
            <person name="Lee J.H."/>
            <person name="Choi E."/>
            <person name="Choi E."/>
            <person name="Lee S.E."/>
            <person name="Jeon J."/>
            <person name="Kim H."/>
            <person name="Choi G."/>
            <person name="Song H."/>
            <person name="Lee J."/>
            <person name="Lee S.-C."/>
            <person name="Kwon J.-K."/>
            <person name="Lee H.-Y."/>
            <person name="Koo N."/>
            <person name="Hong Y."/>
            <person name="Kim R.W."/>
            <person name="Kang W.-H."/>
            <person name="Huh J.H."/>
            <person name="Kang B.-C."/>
            <person name="Yang T.-J."/>
            <person name="Lee Y.-H."/>
            <person name="Bennetzen J.L."/>
            <person name="Choi D."/>
        </authorList>
    </citation>
    <scope>NUCLEOTIDE SEQUENCE [LARGE SCALE GENOMIC DNA]</scope>
    <source>
        <strain evidence="13">cv. PBC81</strain>
    </source>
</reference>
<feature type="region of interest" description="Disordered" evidence="10">
    <location>
        <begin position="1209"/>
        <end position="1254"/>
    </location>
</feature>
<feature type="region of interest" description="Disordered" evidence="10">
    <location>
        <begin position="393"/>
        <end position="463"/>
    </location>
</feature>
<dbReference type="GO" id="GO:0003735">
    <property type="term" value="F:structural constituent of ribosome"/>
    <property type="evidence" value="ECO:0007669"/>
    <property type="project" value="InterPro"/>
</dbReference>
<evidence type="ECO:0000256" key="10">
    <source>
        <dbReference type="SAM" id="MobiDB-lite"/>
    </source>
</evidence>
<keyword evidence="13" id="KW-1185">Reference proteome</keyword>
<evidence type="ECO:0000313" key="13">
    <source>
        <dbReference type="Proteomes" id="UP000224567"/>
    </source>
</evidence>
<dbReference type="InterPro" id="IPR001965">
    <property type="entry name" value="Znf_PHD"/>
</dbReference>
<evidence type="ECO:0000256" key="9">
    <source>
        <dbReference type="PROSITE-ProRule" id="PRU00146"/>
    </source>
</evidence>
<name>A0A2G2WW66_CAPBA</name>
<dbReference type="InterPro" id="IPR011011">
    <property type="entry name" value="Znf_FYVE_PHD"/>
</dbReference>
<gene>
    <name evidence="12" type="ORF">CQW23_09253</name>
</gene>
<dbReference type="Pfam" id="PF00861">
    <property type="entry name" value="Ribosomal_L18p"/>
    <property type="match status" value="1"/>
</dbReference>
<dbReference type="InterPro" id="IPR019787">
    <property type="entry name" value="Znf_PHD-finger"/>
</dbReference>
<dbReference type="Gene3D" id="3.30.420.100">
    <property type="match status" value="1"/>
</dbReference>
<dbReference type="CDD" id="cd00432">
    <property type="entry name" value="Ribosomal_L18_L5e"/>
    <property type="match status" value="1"/>
</dbReference>
<feature type="compositionally biased region" description="Basic and acidic residues" evidence="10">
    <location>
        <begin position="422"/>
        <end position="442"/>
    </location>
</feature>
<accession>A0A2G2WW66</accession>
<dbReference type="InterPro" id="IPR057268">
    <property type="entry name" value="Ribosomal_L18"/>
</dbReference>
<dbReference type="InterPro" id="IPR013083">
    <property type="entry name" value="Znf_RING/FYVE/PHD"/>
</dbReference>
<evidence type="ECO:0000256" key="6">
    <source>
        <dbReference type="ARBA" id="ARBA00022980"/>
    </source>
</evidence>
<dbReference type="Pfam" id="PF22970">
    <property type="entry name" value="DUF7028"/>
    <property type="match status" value="1"/>
</dbReference>